<dbReference type="Proteomes" id="UP000256645">
    <property type="component" value="Unassembled WGS sequence"/>
</dbReference>
<comment type="subcellular location">
    <subcellularLocation>
        <location evidence="8">Nucleus</location>
    </subcellularLocation>
</comment>
<dbReference type="Gene3D" id="3.30.40.10">
    <property type="entry name" value="Zinc/RING finger domain, C3HC4 (zinc finger)"/>
    <property type="match status" value="1"/>
</dbReference>
<dbReference type="PANTHER" id="PTHR20208:SF10">
    <property type="entry name" value="STRUCTURE-SPECIFIC ENDONUCLEASE SUBUNIT SLX1"/>
    <property type="match status" value="1"/>
</dbReference>
<keyword evidence="6 8" id="KW-0234">DNA repair</keyword>
<dbReference type="GO" id="GO:0033557">
    <property type="term" value="C:Slx1-Slx4 complex"/>
    <property type="evidence" value="ECO:0007669"/>
    <property type="project" value="UniProtKB-UniRule"/>
</dbReference>
<evidence type="ECO:0000256" key="2">
    <source>
        <dbReference type="ARBA" id="ARBA00022759"/>
    </source>
</evidence>
<evidence type="ECO:0000256" key="6">
    <source>
        <dbReference type="ARBA" id="ARBA00023204"/>
    </source>
</evidence>
<feature type="coiled-coil region" evidence="9">
    <location>
        <begin position="338"/>
        <end position="365"/>
    </location>
</feature>
<keyword evidence="1 8" id="KW-0540">Nuclease</keyword>
<feature type="compositionally biased region" description="Acidic residues" evidence="10">
    <location>
        <begin position="409"/>
        <end position="422"/>
    </location>
</feature>
<dbReference type="Pfam" id="PF01541">
    <property type="entry name" value="GIY-YIG"/>
    <property type="match status" value="1"/>
</dbReference>
<evidence type="ECO:0000259" key="11">
    <source>
        <dbReference type="PROSITE" id="PS50164"/>
    </source>
</evidence>
<keyword evidence="7 8" id="KW-0539">Nucleus</keyword>
<evidence type="ECO:0000256" key="9">
    <source>
        <dbReference type="SAM" id="Coils"/>
    </source>
</evidence>
<comment type="subunit">
    <text evidence="8">Forms a heterodimer with SLX4.</text>
</comment>
<dbReference type="InterPro" id="IPR048749">
    <property type="entry name" value="SLX1_C"/>
</dbReference>
<evidence type="ECO:0000256" key="7">
    <source>
        <dbReference type="ARBA" id="ARBA00023242"/>
    </source>
</evidence>
<accession>A0A3D8SPW0</accession>
<dbReference type="InterPro" id="IPR013083">
    <property type="entry name" value="Znf_RING/FYVE/PHD"/>
</dbReference>
<dbReference type="OrthoDB" id="24645at2759"/>
<keyword evidence="9" id="KW-0175">Coiled coil</keyword>
<dbReference type="CDD" id="cd10455">
    <property type="entry name" value="GIY-YIG_SLX1"/>
    <property type="match status" value="1"/>
</dbReference>
<name>A0A3D8SPW0_9HELO</name>
<dbReference type="InterPro" id="IPR000305">
    <property type="entry name" value="GIY-YIG_endonuc"/>
</dbReference>
<comment type="caution">
    <text evidence="12">The sequence shown here is derived from an EMBL/GenBank/DDBJ whole genome shotgun (WGS) entry which is preliminary data.</text>
</comment>
<proteinExistence type="inferred from homology"/>
<evidence type="ECO:0000256" key="4">
    <source>
        <dbReference type="ARBA" id="ARBA00022801"/>
    </source>
</evidence>
<comment type="similarity">
    <text evidence="8">Belongs to the SLX1 family.</text>
</comment>
<organism evidence="12 13">
    <name type="scientific">Coleophoma cylindrospora</name>
    <dbReference type="NCBI Taxonomy" id="1849047"/>
    <lineage>
        <taxon>Eukaryota</taxon>
        <taxon>Fungi</taxon>
        <taxon>Dikarya</taxon>
        <taxon>Ascomycota</taxon>
        <taxon>Pezizomycotina</taxon>
        <taxon>Leotiomycetes</taxon>
        <taxon>Helotiales</taxon>
        <taxon>Dermateaceae</taxon>
        <taxon>Coleophoma</taxon>
    </lineage>
</organism>
<keyword evidence="2 8" id="KW-0255">Endonuclease</keyword>
<keyword evidence="4 8" id="KW-0378">Hydrolase</keyword>
<dbReference type="Gene3D" id="3.40.1440.10">
    <property type="entry name" value="GIY-YIG endonuclease"/>
    <property type="match status" value="1"/>
</dbReference>
<feature type="region of interest" description="Disordered" evidence="10">
    <location>
        <begin position="369"/>
        <end position="422"/>
    </location>
</feature>
<dbReference type="GO" id="GO:0008821">
    <property type="term" value="F:crossover junction DNA endonuclease activity"/>
    <property type="evidence" value="ECO:0007669"/>
    <property type="project" value="TreeGrafter"/>
</dbReference>
<evidence type="ECO:0000256" key="3">
    <source>
        <dbReference type="ARBA" id="ARBA00022763"/>
    </source>
</evidence>
<dbReference type="PROSITE" id="PS50164">
    <property type="entry name" value="GIY_YIG"/>
    <property type="match status" value="1"/>
</dbReference>
<protein>
    <recommendedName>
        <fullName evidence="11">GIY-YIG domain-containing protein</fullName>
    </recommendedName>
</protein>
<dbReference type="Pfam" id="PF21202">
    <property type="entry name" value="SLX1_C"/>
    <property type="match status" value="1"/>
</dbReference>
<dbReference type="HAMAP" id="MF_03100">
    <property type="entry name" value="Endonuc_su_Slx1"/>
    <property type="match status" value="1"/>
</dbReference>
<evidence type="ECO:0000313" key="12">
    <source>
        <dbReference type="EMBL" id="RDW88359.1"/>
    </source>
</evidence>
<comment type="caution">
    <text evidence="8">Lacks conserved residue(s) required for the propagation of feature annotation.</text>
</comment>
<feature type="domain" description="GIY-YIG" evidence="11">
    <location>
        <begin position="9"/>
        <end position="109"/>
    </location>
</feature>
<reference evidence="12 13" key="1">
    <citation type="journal article" date="2018" name="IMA Fungus">
        <title>IMA Genome-F 9: Draft genome sequence of Annulohypoxylon stygium, Aspergillus mulundensis, Berkeleyomyces basicola (syn. Thielaviopsis basicola), Ceratocystis smalleyi, two Cercospora beticola strains, Coleophoma cylindrospora, Fusarium fracticaudum, Phialophora cf. hyalina, and Morchella septimelata.</title>
        <authorList>
            <person name="Wingfield B.D."/>
            <person name="Bills G.F."/>
            <person name="Dong Y."/>
            <person name="Huang W."/>
            <person name="Nel W.J."/>
            <person name="Swalarsk-Parry B.S."/>
            <person name="Vaghefi N."/>
            <person name="Wilken P.M."/>
            <person name="An Z."/>
            <person name="de Beer Z.W."/>
            <person name="De Vos L."/>
            <person name="Chen L."/>
            <person name="Duong T.A."/>
            <person name="Gao Y."/>
            <person name="Hammerbacher A."/>
            <person name="Kikkert J.R."/>
            <person name="Li Y."/>
            <person name="Li H."/>
            <person name="Li K."/>
            <person name="Li Q."/>
            <person name="Liu X."/>
            <person name="Ma X."/>
            <person name="Naidoo K."/>
            <person name="Pethybridge S.J."/>
            <person name="Sun J."/>
            <person name="Steenkamp E.T."/>
            <person name="van der Nest M.A."/>
            <person name="van Wyk S."/>
            <person name="Wingfield M.J."/>
            <person name="Xiong C."/>
            <person name="Yue Q."/>
            <person name="Zhang X."/>
        </authorList>
    </citation>
    <scope>NUCLEOTIDE SEQUENCE [LARGE SCALE GENOMIC DNA]</scope>
    <source>
        <strain evidence="12 13">BP6252</strain>
    </source>
</reference>
<keyword evidence="13" id="KW-1185">Reference proteome</keyword>
<dbReference type="EMBL" id="PDLM01000001">
    <property type="protein sequence ID" value="RDW88359.1"/>
    <property type="molecule type" value="Genomic_DNA"/>
</dbReference>
<keyword evidence="3 8" id="KW-0227">DNA damage</keyword>
<dbReference type="GO" id="GO:0000724">
    <property type="term" value="P:double-strand break repair via homologous recombination"/>
    <property type="evidence" value="ECO:0007669"/>
    <property type="project" value="TreeGrafter"/>
</dbReference>
<dbReference type="GO" id="GO:0017108">
    <property type="term" value="F:5'-flap endonuclease activity"/>
    <property type="evidence" value="ECO:0007669"/>
    <property type="project" value="InterPro"/>
</dbReference>
<dbReference type="STRING" id="1849047.A0A3D8SPW0"/>
<dbReference type="InterPro" id="IPR027520">
    <property type="entry name" value="Slx1"/>
</dbReference>
<dbReference type="AlphaFoldDB" id="A0A3D8SPW0"/>
<evidence type="ECO:0000256" key="8">
    <source>
        <dbReference type="HAMAP-Rule" id="MF_03100"/>
    </source>
</evidence>
<evidence type="ECO:0000313" key="13">
    <source>
        <dbReference type="Proteomes" id="UP000256645"/>
    </source>
</evidence>
<dbReference type="InterPro" id="IPR035901">
    <property type="entry name" value="GIY-YIG_endonuc_sf"/>
</dbReference>
<evidence type="ECO:0000256" key="10">
    <source>
        <dbReference type="SAM" id="MobiDB-lite"/>
    </source>
</evidence>
<comment type="function">
    <text evidence="8">Catalytic subunit of the SLX1-SLX4 structure-specific endonuclease that resolves DNA secondary structures generated during DNA repair and recombination. Has endonuclease activity towards branched DNA substrates, introducing single-strand cuts in duplex DNA close to junctions with ss-DNA.</text>
</comment>
<sequence>MPLDRPIPAFYCCYLLRSTVTKTGTLYIGSTPNPGTDALLFLSQQRALTAAVRRLRQHNGVAKGGAVKTSKKSLRPWEMTCIVTGFPSQLAALQFEWAWQNPHITTHIPPESRISNSTQKKASGHPKRPRLTLTSGLSNLHLLLRVPSFSRWPLELRFFTEDVHKAWLKWDRQVTAPIPDTIPVMIDFPASKDPGPSQDGKRLDHGIGAIDIDYISQKPHVEKGKQIVDFEQEGSCSICSAVLEHDLGMYTICPTEGCQAVTHLTCLSRQFLANDDEDAMVPTSGNCPKCKVEMRWVDVMKELTLRLRGQKEVEKLLKVKRSRKKQITASQTLVEGSDQEDEAEYEQLEEEIRRLQKLNPELGESYLDFEASDDSDTGSVVSNATQKSSLCKSHAATPKKPGPPVVVIEDSDWDDADVLDSS</sequence>
<comment type="cofactor">
    <cofactor evidence="8">
        <name>a divalent metal cation</name>
        <dbReference type="ChEBI" id="CHEBI:60240"/>
    </cofactor>
</comment>
<gene>
    <name evidence="12" type="ORF">BP6252_00391</name>
</gene>
<feature type="region of interest" description="Disordered" evidence="10">
    <location>
        <begin position="108"/>
        <end position="131"/>
    </location>
</feature>
<dbReference type="InterPro" id="IPR050381">
    <property type="entry name" value="SLX1_endonuclease"/>
</dbReference>
<dbReference type="PANTHER" id="PTHR20208">
    <property type="entry name" value="STRUCTURE-SPECIFIC ENDONUCLEASE SUBUNIT SLX1"/>
    <property type="match status" value="1"/>
</dbReference>
<evidence type="ECO:0000256" key="1">
    <source>
        <dbReference type="ARBA" id="ARBA00022722"/>
    </source>
</evidence>
<evidence type="ECO:0000256" key="5">
    <source>
        <dbReference type="ARBA" id="ARBA00023172"/>
    </source>
</evidence>
<keyword evidence="5 8" id="KW-0233">DNA recombination</keyword>
<feature type="compositionally biased region" description="Polar residues" evidence="10">
    <location>
        <begin position="377"/>
        <end position="391"/>
    </location>
</feature>